<organism evidence="1 2">
    <name type="scientific">Cinchona calisaya</name>
    <dbReference type="NCBI Taxonomy" id="153742"/>
    <lineage>
        <taxon>Eukaryota</taxon>
        <taxon>Viridiplantae</taxon>
        <taxon>Streptophyta</taxon>
        <taxon>Embryophyta</taxon>
        <taxon>Tracheophyta</taxon>
        <taxon>Spermatophyta</taxon>
        <taxon>Magnoliopsida</taxon>
        <taxon>eudicotyledons</taxon>
        <taxon>Gunneridae</taxon>
        <taxon>Pentapetalae</taxon>
        <taxon>asterids</taxon>
        <taxon>lamiids</taxon>
        <taxon>Gentianales</taxon>
        <taxon>Rubiaceae</taxon>
        <taxon>Cinchonoideae</taxon>
        <taxon>Cinchoneae</taxon>
        <taxon>Cinchona</taxon>
    </lineage>
</organism>
<protein>
    <submittedName>
        <fullName evidence="1">Uncharacterized protein</fullName>
    </submittedName>
</protein>
<reference evidence="1 2" key="1">
    <citation type="submission" date="2024-11" db="EMBL/GenBank/DDBJ databases">
        <title>A near-complete genome assembly of Cinchona calisaya.</title>
        <authorList>
            <person name="Lian D.C."/>
            <person name="Zhao X.W."/>
            <person name="Wei L."/>
        </authorList>
    </citation>
    <scope>NUCLEOTIDE SEQUENCE [LARGE SCALE GENOMIC DNA]</scope>
    <source>
        <tissue evidence="1">Nenye</tissue>
    </source>
</reference>
<dbReference type="EMBL" id="JBJUIK010000007">
    <property type="protein sequence ID" value="KAL3524321.1"/>
    <property type="molecule type" value="Genomic_DNA"/>
</dbReference>
<proteinExistence type="predicted"/>
<keyword evidence="2" id="KW-1185">Reference proteome</keyword>
<name>A0ABD3A038_9GENT</name>
<dbReference type="AlphaFoldDB" id="A0ABD3A038"/>
<accession>A0ABD3A038</accession>
<dbReference type="PANTHER" id="PTHR34802">
    <property type="entry name" value="CHORISMATE SYNTHASE"/>
    <property type="match status" value="1"/>
</dbReference>
<evidence type="ECO:0000313" key="2">
    <source>
        <dbReference type="Proteomes" id="UP001630127"/>
    </source>
</evidence>
<sequence>MAKQSLPKDAPKSILESWRGSGALSSIRSSGNSEGARWNDLSLRRNDESNLDKKDDSEFRRHDDILHCLPKASGLKDGFSSQNIKERGKIGFYELHKSDKPYHPPQYYKEHVGSSFQVSNGSPSTLIQMEMPQNLAAELEAKMGHTGNLCLCRIEGLSSVITDSSEQNSVHSETRQDHNPNSEIEVNEFCCNRKSNSGQIGLVDRITRTENSEPCQFRFLDTFDFLSSDAGDCNVTGIHHKCITAADVVEETELYEMDSNQSTFEDVWSEVLSIIQFEQEMDVNPVVVNGETAGSEVKICLPKEDNLISIAYPSSFELSKANNCDDNADSDDEICLPDENDLICIDDLIAPHCLKLTDDENSVKDETLSSNLTDKVAKEPEALDISSHEKISAIQDMTASPFHVITAPLAHQELHFHQSYLQNTCTCMNAKVQPLGAMDSQQAQTSLQMPLMDPMAPRCNSALRSYSCINIHNQPSPKEVDGLVQYSLLQQPNNFPQFHELSIHAAPMNPRIKKFACYEWGPDKLQNFPLVYQQTNYPYLPILDSGVGGFNQPSTLNRFIGMGRWSRCKRASTAAWHDKKPPTKNLT</sequence>
<dbReference type="PANTHER" id="PTHR34802:SF1">
    <property type="entry name" value="CHORISMATE SYNTHASE"/>
    <property type="match status" value="1"/>
</dbReference>
<dbReference type="Proteomes" id="UP001630127">
    <property type="component" value="Unassembled WGS sequence"/>
</dbReference>
<gene>
    <name evidence="1" type="ORF">ACH5RR_017155</name>
</gene>
<comment type="caution">
    <text evidence="1">The sequence shown here is derived from an EMBL/GenBank/DDBJ whole genome shotgun (WGS) entry which is preliminary data.</text>
</comment>
<evidence type="ECO:0000313" key="1">
    <source>
        <dbReference type="EMBL" id="KAL3524321.1"/>
    </source>
</evidence>